<evidence type="ECO:0000256" key="1">
    <source>
        <dbReference type="ARBA" id="ARBA00004651"/>
    </source>
</evidence>
<reference evidence="8" key="1">
    <citation type="submission" date="2022-08" db="EMBL/GenBank/DDBJ databases">
        <title>Complete Genome Sequences of 2 Bosea sp. soil isolates.</title>
        <authorList>
            <person name="Alvarez Arevalo M."/>
            <person name="Sterndorff E.B."/>
            <person name="Faurdal D."/>
            <person name="Joergensen T.S."/>
            <person name="Weber T."/>
        </authorList>
    </citation>
    <scope>NUCLEOTIDE SEQUENCE</scope>
    <source>
        <strain evidence="8">NBC_00436</strain>
    </source>
</reference>
<dbReference type="GO" id="GO:0015109">
    <property type="term" value="F:chromate transmembrane transporter activity"/>
    <property type="evidence" value="ECO:0007669"/>
    <property type="project" value="InterPro"/>
</dbReference>
<dbReference type="GO" id="GO:0005886">
    <property type="term" value="C:plasma membrane"/>
    <property type="evidence" value="ECO:0007669"/>
    <property type="project" value="UniProtKB-SubCell"/>
</dbReference>
<feature type="transmembrane region" description="Helical" evidence="7">
    <location>
        <begin position="115"/>
        <end position="136"/>
    </location>
</feature>
<feature type="transmembrane region" description="Helical" evidence="7">
    <location>
        <begin position="83"/>
        <end position="103"/>
    </location>
</feature>
<keyword evidence="3" id="KW-1003">Cell membrane</keyword>
<feature type="transmembrane region" description="Helical" evidence="7">
    <location>
        <begin position="143"/>
        <end position="161"/>
    </location>
</feature>
<dbReference type="PANTHER" id="PTHR43663:SF1">
    <property type="entry name" value="CHROMATE TRANSPORTER"/>
    <property type="match status" value="1"/>
</dbReference>
<gene>
    <name evidence="8" type="ORF">NWE54_01315</name>
</gene>
<comment type="subcellular location">
    <subcellularLocation>
        <location evidence="1">Cell membrane</location>
        <topology evidence="1">Multi-pass membrane protein</topology>
    </subcellularLocation>
</comment>
<keyword evidence="4 7" id="KW-0812">Transmembrane</keyword>
<evidence type="ECO:0000256" key="4">
    <source>
        <dbReference type="ARBA" id="ARBA00022692"/>
    </source>
</evidence>
<dbReference type="PANTHER" id="PTHR43663">
    <property type="entry name" value="CHROMATE TRANSPORT PROTEIN-RELATED"/>
    <property type="match status" value="1"/>
</dbReference>
<protein>
    <submittedName>
        <fullName evidence="8">Chromate transporter</fullName>
    </submittedName>
</protein>
<evidence type="ECO:0000313" key="8">
    <source>
        <dbReference type="EMBL" id="UZF87463.1"/>
    </source>
</evidence>
<dbReference type="EMBL" id="CP102774">
    <property type="protein sequence ID" value="UZF87463.1"/>
    <property type="molecule type" value="Genomic_DNA"/>
</dbReference>
<evidence type="ECO:0000256" key="6">
    <source>
        <dbReference type="ARBA" id="ARBA00023136"/>
    </source>
</evidence>
<dbReference type="AlphaFoldDB" id="A0A9E8CSL9"/>
<accession>A0A9E8CSL9</accession>
<comment type="similarity">
    <text evidence="2">Belongs to the chromate ion transporter (CHR) (TC 2.A.51) family.</text>
</comment>
<sequence>MSTLETASETPRPSLPDLFTGFLKIGLMGFGGVGPVARHIIVAERNWLDDRGYAELMGICQALPGANTVNAAVMLGDRFRGGIGALTCVFALMAMPLLCLVALANGYDAVSGHPLAQIALTGAAASAAGLILGTALRLLTKAGLARWAWLMAAAAFVAVGLLRLPMLPTLLVLVPLGLVAATLGARRV</sequence>
<evidence type="ECO:0000256" key="2">
    <source>
        <dbReference type="ARBA" id="ARBA00005262"/>
    </source>
</evidence>
<proteinExistence type="inferred from homology"/>
<evidence type="ECO:0000256" key="3">
    <source>
        <dbReference type="ARBA" id="ARBA00022475"/>
    </source>
</evidence>
<dbReference type="Pfam" id="PF02417">
    <property type="entry name" value="Chromate_transp"/>
    <property type="match status" value="1"/>
</dbReference>
<keyword evidence="5 7" id="KW-1133">Transmembrane helix</keyword>
<feature type="transmembrane region" description="Helical" evidence="7">
    <location>
        <begin position="167"/>
        <end position="185"/>
    </location>
</feature>
<evidence type="ECO:0000256" key="7">
    <source>
        <dbReference type="SAM" id="Phobius"/>
    </source>
</evidence>
<keyword evidence="6 7" id="KW-0472">Membrane</keyword>
<dbReference type="InterPro" id="IPR003370">
    <property type="entry name" value="Chromate_transpt"/>
</dbReference>
<evidence type="ECO:0000256" key="5">
    <source>
        <dbReference type="ARBA" id="ARBA00022989"/>
    </source>
</evidence>
<name>A0A9E8CSL9_9HYPH</name>
<organism evidence="8">
    <name type="scientific">Bosea sp. NBC_00436</name>
    <dbReference type="NCBI Taxonomy" id="2969620"/>
    <lineage>
        <taxon>Bacteria</taxon>
        <taxon>Pseudomonadati</taxon>
        <taxon>Pseudomonadota</taxon>
        <taxon>Alphaproteobacteria</taxon>
        <taxon>Hyphomicrobiales</taxon>
        <taxon>Boseaceae</taxon>
        <taxon>Bosea</taxon>
    </lineage>
</organism>
<dbReference type="InterPro" id="IPR052518">
    <property type="entry name" value="CHR_Transporter"/>
</dbReference>